<feature type="non-terminal residue" evidence="1">
    <location>
        <position position="1"/>
    </location>
</feature>
<sequence length="38" mass="4309">PYTGCTNVKLEVYFIPVPNDCFQSITGVLLAIHQHYIN</sequence>
<dbReference type="Proteomes" id="UP000663868">
    <property type="component" value="Unassembled WGS sequence"/>
</dbReference>
<gene>
    <name evidence="1" type="ORF">KXQ929_LOCUS23939</name>
</gene>
<organism evidence="1 2">
    <name type="scientific">Adineta steineri</name>
    <dbReference type="NCBI Taxonomy" id="433720"/>
    <lineage>
        <taxon>Eukaryota</taxon>
        <taxon>Metazoa</taxon>
        <taxon>Spiralia</taxon>
        <taxon>Gnathifera</taxon>
        <taxon>Rotifera</taxon>
        <taxon>Eurotatoria</taxon>
        <taxon>Bdelloidea</taxon>
        <taxon>Adinetida</taxon>
        <taxon>Adinetidae</taxon>
        <taxon>Adineta</taxon>
    </lineage>
</organism>
<evidence type="ECO:0000313" key="2">
    <source>
        <dbReference type="Proteomes" id="UP000663868"/>
    </source>
</evidence>
<protein>
    <submittedName>
        <fullName evidence="1">Uncharacterized protein</fullName>
    </submittedName>
</protein>
<dbReference type="EMBL" id="CAJOBB010001942">
    <property type="protein sequence ID" value="CAF3921657.1"/>
    <property type="molecule type" value="Genomic_DNA"/>
</dbReference>
<comment type="caution">
    <text evidence="1">The sequence shown here is derived from an EMBL/GenBank/DDBJ whole genome shotgun (WGS) entry which is preliminary data.</text>
</comment>
<reference evidence="1" key="1">
    <citation type="submission" date="2021-02" db="EMBL/GenBank/DDBJ databases">
        <authorList>
            <person name="Nowell W R."/>
        </authorList>
    </citation>
    <scope>NUCLEOTIDE SEQUENCE</scope>
</reference>
<dbReference type="AlphaFoldDB" id="A0A819IN91"/>
<proteinExistence type="predicted"/>
<name>A0A819IN91_9BILA</name>
<evidence type="ECO:0000313" key="1">
    <source>
        <dbReference type="EMBL" id="CAF3921657.1"/>
    </source>
</evidence>
<accession>A0A819IN91</accession>